<dbReference type="AlphaFoldDB" id="A0A645FBU4"/>
<organism evidence="2">
    <name type="scientific">bioreactor metagenome</name>
    <dbReference type="NCBI Taxonomy" id="1076179"/>
    <lineage>
        <taxon>unclassified sequences</taxon>
        <taxon>metagenomes</taxon>
        <taxon>ecological metagenomes</taxon>
    </lineage>
</organism>
<accession>A0A645FBU4</accession>
<sequence length="69" mass="7592">MIHTPSGFGMIIEHVGARVPDLLNGKAARRAHKPGIKRDIIDQRGDDNKEQNAPGKGQQRSMLPVVRNP</sequence>
<dbReference type="EMBL" id="VSSQ01058103">
    <property type="protein sequence ID" value="MPN11835.1"/>
    <property type="molecule type" value="Genomic_DNA"/>
</dbReference>
<evidence type="ECO:0000313" key="2">
    <source>
        <dbReference type="EMBL" id="MPN11835.1"/>
    </source>
</evidence>
<feature type="compositionally biased region" description="Basic and acidic residues" evidence="1">
    <location>
        <begin position="36"/>
        <end position="50"/>
    </location>
</feature>
<reference evidence="2" key="1">
    <citation type="submission" date="2019-08" db="EMBL/GenBank/DDBJ databases">
        <authorList>
            <person name="Kucharzyk K."/>
            <person name="Murdoch R.W."/>
            <person name="Higgins S."/>
            <person name="Loffler F."/>
        </authorList>
    </citation>
    <scope>NUCLEOTIDE SEQUENCE</scope>
</reference>
<evidence type="ECO:0000256" key="1">
    <source>
        <dbReference type="SAM" id="MobiDB-lite"/>
    </source>
</evidence>
<protein>
    <submittedName>
        <fullName evidence="2">Uncharacterized protein</fullName>
    </submittedName>
</protein>
<name>A0A645FBU4_9ZZZZ</name>
<comment type="caution">
    <text evidence="2">The sequence shown here is derived from an EMBL/GenBank/DDBJ whole genome shotgun (WGS) entry which is preliminary data.</text>
</comment>
<proteinExistence type="predicted"/>
<gene>
    <name evidence="2" type="ORF">SDC9_159143</name>
</gene>
<feature type="region of interest" description="Disordered" evidence="1">
    <location>
        <begin position="29"/>
        <end position="69"/>
    </location>
</feature>